<dbReference type="PANTHER" id="PTHR42940">
    <property type="entry name" value="ALCOHOL DEHYDROGENASE 1-RELATED"/>
    <property type="match status" value="1"/>
</dbReference>
<evidence type="ECO:0000256" key="1">
    <source>
        <dbReference type="ARBA" id="ARBA00001947"/>
    </source>
</evidence>
<dbReference type="InterPro" id="IPR002328">
    <property type="entry name" value="ADH_Zn_CS"/>
</dbReference>
<keyword evidence="6 9" id="KW-0560">Oxidoreductase</keyword>
<reference evidence="9 10" key="1">
    <citation type="journal article" date="2014" name="Genome Announc.">
        <title>Draft Genome Sequence of the Haloacid-Degrading Burkholderia caribensis Strain MBA4.</title>
        <authorList>
            <person name="Pan Y."/>
            <person name="Kong K.F."/>
            <person name="Tsang J.S."/>
        </authorList>
    </citation>
    <scope>NUCLEOTIDE SEQUENCE [LARGE SCALE GENOMIC DNA]</scope>
    <source>
        <strain evidence="9 10">MBA4</strain>
    </source>
</reference>
<dbReference type="EMBL" id="CP012747">
    <property type="protein sequence ID" value="ALL66843.1"/>
    <property type="molecule type" value="Genomic_DNA"/>
</dbReference>
<dbReference type="GO" id="GO:0004022">
    <property type="term" value="F:alcohol dehydrogenase (NAD+) activity"/>
    <property type="evidence" value="ECO:0007669"/>
    <property type="project" value="UniProtKB-EC"/>
</dbReference>
<feature type="domain" description="Enoyl reductase (ER)" evidence="8">
    <location>
        <begin position="11"/>
        <end position="345"/>
    </location>
</feature>
<proteinExistence type="inferred from homology"/>
<accession>A0A0P0RF22</accession>
<dbReference type="CDD" id="cd05284">
    <property type="entry name" value="arabinose_DH_like"/>
    <property type="match status" value="1"/>
</dbReference>
<dbReference type="RefSeq" id="WP_035988381.1">
    <property type="nucleotide sequence ID" value="NZ_CP012747.1"/>
</dbReference>
<sequence>MKASVLHQYDESLSREEFVRYEDVDDPKIVRSTDVIVRIGGAGVCRTDLHVVEGIWRSKVDVPLPYIMGHENAGWVEEVGRGVESVKVGDPVICHPLVTSGHCLACRRGDDMHATDSRFPGINSNGGYAQFLLTGERSLIRLPKSLAPKDVAPYTDAGLTAYRAAKKASRHLLPGQYAVVIGAGGLGHIGIQVLKALCAAEIIVVDRSDLALQLAKDCGAHHTVKGDGSEVESVLEVTGGNGAEAVIDFVGEGDAIAKGLAMTRNAGFYYIVGYGGKIELPTIDMITSEKTIVGNLVGTYPELVELMALAERGLVHLSTREYRLSEANQALKDLHHGKVKGRAVLIP</sequence>
<dbReference type="Pfam" id="PF00107">
    <property type="entry name" value="ADH_zinc_N"/>
    <property type="match status" value="1"/>
</dbReference>
<dbReference type="Proteomes" id="UP000019146">
    <property type="component" value="Chromosome 2"/>
</dbReference>
<dbReference type="GO" id="GO:0008270">
    <property type="term" value="F:zinc ion binding"/>
    <property type="evidence" value="ECO:0007669"/>
    <property type="project" value="InterPro"/>
</dbReference>
<comment type="similarity">
    <text evidence="2 7">Belongs to the zinc-containing alcohol dehydrogenase family.</text>
</comment>
<dbReference type="KEGG" id="bcai:K788_0003079"/>
<comment type="cofactor">
    <cofactor evidence="1 7">
        <name>Zn(2+)</name>
        <dbReference type="ChEBI" id="CHEBI:29105"/>
    </cofactor>
</comment>
<evidence type="ECO:0000313" key="9">
    <source>
        <dbReference type="EMBL" id="ALL66843.1"/>
    </source>
</evidence>
<gene>
    <name evidence="9" type="ORF">K788_0003079</name>
</gene>
<dbReference type="InterPro" id="IPR020843">
    <property type="entry name" value="ER"/>
</dbReference>
<dbReference type="InterPro" id="IPR013154">
    <property type="entry name" value="ADH-like_N"/>
</dbReference>
<keyword evidence="4 7" id="KW-0479">Metal-binding</keyword>
<dbReference type="Gene3D" id="3.40.50.720">
    <property type="entry name" value="NAD(P)-binding Rossmann-like Domain"/>
    <property type="match status" value="1"/>
</dbReference>
<dbReference type="PROSITE" id="PS00059">
    <property type="entry name" value="ADH_ZINC"/>
    <property type="match status" value="1"/>
</dbReference>
<dbReference type="EC" id="1.1.1.1" evidence="3"/>
<keyword evidence="5 7" id="KW-0862">Zinc</keyword>
<dbReference type="SMART" id="SM00829">
    <property type="entry name" value="PKS_ER"/>
    <property type="match status" value="1"/>
</dbReference>
<dbReference type="AlphaFoldDB" id="A0A0P0RF22"/>
<evidence type="ECO:0000256" key="6">
    <source>
        <dbReference type="ARBA" id="ARBA00023002"/>
    </source>
</evidence>
<dbReference type="InterPro" id="IPR036291">
    <property type="entry name" value="NAD(P)-bd_dom_sf"/>
</dbReference>
<evidence type="ECO:0000256" key="4">
    <source>
        <dbReference type="ARBA" id="ARBA00022723"/>
    </source>
</evidence>
<organism evidence="9 10">
    <name type="scientific">Paraburkholderia caribensis MBA4</name>
    <dbReference type="NCBI Taxonomy" id="1323664"/>
    <lineage>
        <taxon>Bacteria</taxon>
        <taxon>Pseudomonadati</taxon>
        <taxon>Pseudomonadota</taxon>
        <taxon>Betaproteobacteria</taxon>
        <taxon>Burkholderiales</taxon>
        <taxon>Burkholderiaceae</taxon>
        <taxon>Paraburkholderia</taxon>
    </lineage>
</organism>
<dbReference type="SUPFAM" id="SSF51735">
    <property type="entry name" value="NAD(P)-binding Rossmann-fold domains"/>
    <property type="match status" value="1"/>
</dbReference>
<dbReference type="Pfam" id="PF08240">
    <property type="entry name" value="ADH_N"/>
    <property type="match status" value="1"/>
</dbReference>
<evidence type="ECO:0000256" key="5">
    <source>
        <dbReference type="ARBA" id="ARBA00022833"/>
    </source>
</evidence>
<evidence type="ECO:0000313" key="10">
    <source>
        <dbReference type="Proteomes" id="UP000019146"/>
    </source>
</evidence>
<evidence type="ECO:0000256" key="2">
    <source>
        <dbReference type="ARBA" id="ARBA00008072"/>
    </source>
</evidence>
<evidence type="ECO:0000256" key="7">
    <source>
        <dbReference type="RuleBase" id="RU361277"/>
    </source>
</evidence>
<dbReference type="InterPro" id="IPR011032">
    <property type="entry name" value="GroES-like_sf"/>
</dbReference>
<dbReference type="Gene3D" id="3.90.180.10">
    <property type="entry name" value="Medium-chain alcohol dehydrogenases, catalytic domain"/>
    <property type="match status" value="1"/>
</dbReference>
<protein>
    <recommendedName>
        <fullName evidence="3">alcohol dehydrogenase</fullName>
        <ecNumber evidence="3">1.1.1.1</ecNumber>
    </recommendedName>
</protein>
<name>A0A0P0RF22_9BURK</name>
<evidence type="ECO:0000259" key="8">
    <source>
        <dbReference type="SMART" id="SM00829"/>
    </source>
</evidence>
<dbReference type="InterPro" id="IPR013149">
    <property type="entry name" value="ADH-like_C"/>
</dbReference>
<dbReference type="GeneID" id="69970761"/>
<dbReference type="SUPFAM" id="SSF50129">
    <property type="entry name" value="GroES-like"/>
    <property type="match status" value="1"/>
</dbReference>
<dbReference type="PANTHER" id="PTHR42940:SF8">
    <property type="entry name" value="VACUOLAR PROTEIN SORTING-ASSOCIATED PROTEIN 11"/>
    <property type="match status" value="1"/>
</dbReference>
<evidence type="ECO:0000256" key="3">
    <source>
        <dbReference type="ARBA" id="ARBA00013190"/>
    </source>
</evidence>